<feature type="compositionally biased region" description="Acidic residues" evidence="1">
    <location>
        <begin position="195"/>
        <end position="204"/>
    </location>
</feature>
<evidence type="ECO:0000256" key="1">
    <source>
        <dbReference type="SAM" id="MobiDB-lite"/>
    </source>
</evidence>
<dbReference type="Proteomes" id="UP001152747">
    <property type="component" value="Unassembled WGS sequence"/>
</dbReference>
<feature type="compositionally biased region" description="Polar residues" evidence="1">
    <location>
        <begin position="828"/>
        <end position="839"/>
    </location>
</feature>
<proteinExistence type="predicted"/>
<dbReference type="EMBL" id="FJ362381">
    <property type="protein sequence ID" value="ACI49256.1"/>
    <property type="molecule type" value="Genomic_DNA"/>
</dbReference>
<feature type="compositionally biased region" description="Basic and acidic residues" evidence="1">
    <location>
        <begin position="137"/>
        <end position="194"/>
    </location>
</feature>
<feature type="compositionally biased region" description="Basic and acidic residues" evidence="1">
    <location>
        <begin position="205"/>
        <end position="221"/>
    </location>
</feature>
<name>B6VC13_9PELO</name>
<dbReference type="OrthoDB" id="5874790at2759"/>
<reference evidence="2" key="1">
    <citation type="journal article" date="2008" name="Genome Res.">
        <title>Multigenome DNA sequence conservation identifies Hox cis-regulatory elements.</title>
        <authorList>
            <person name="Kuntz S.G."/>
            <person name="Schwarz E.M."/>
            <person name="DeModena J.A."/>
            <person name="De Buysscher T."/>
            <person name="Trout D."/>
            <person name="Shizuya H."/>
            <person name="Sternberg P.W."/>
            <person name="Wold B.J."/>
        </authorList>
    </citation>
    <scope>NUCLEOTIDE SEQUENCE</scope>
    <source>
        <strain evidence="2">PS1010</strain>
    </source>
</reference>
<feature type="region of interest" description="Disordered" evidence="1">
    <location>
        <begin position="137"/>
        <end position="221"/>
    </location>
</feature>
<evidence type="ECO:0000313" key="4">
    <source>
        <dbReference type="Proteomes" id="UP001152747"/>
    </source>
</evidence>
<sequence>MIYSKSDDEDESEYRCEIIHRLKEEKKYDEVVDHVLSGCVNCITDTSKFKGQEMLFPNAPPPWIEIEEQEKEDPKTWKKYQKKAEPSRAAMTAEQIDEYLENLEGGDEKIVWEIVKFKRVDRIEAWRILRGFRVKKADQSKKEKEQEMKAEKSRRAEQRELEQLKKADEKRELLEKTETQKMHEKEKLEEMKEFNEDEEEEEEIEVKKEKSEEKQGEKKKESTVFNVRKDMPWSPNMFDILCPDLRSVLNNEDQRRLSAMCQNKMNRGEFQHAANKREFTDLFKSASAEYETLVEAAKQWANSQPAHPINFIAFPKLLSLQKYLNRFNLRKLTGKGFEIGNILFTIETNQEVEMTVTSEKNSEIPSVVEVLHEGISDTLMIPEITKRCELVPELFNIQPKEKLRIEQDPNIRAYFKSNPTISVAMDATTVCHLMKTNWESKNYGMACEIVVENIDGKTCVFFAKPKVTANISRASIQRKYIKTVIRNQFVNICEKNAKLDVQHILELEKRGEQKEEFERVHMSSSHPSTISSASASTSSSDLLDSIFADVKKMDQRSSKDIGKQRKIIETGYNYSIVKFGSAEILVRSKPAFQIAYSYDSAQKKGIQQLLENRKNVTFEPRIEYLPNGGAMELGPEEWVWNYMKKLLKKSDAHVLFRTHYKGDCVLQLDALTMESSNVSSRPQGALELLSKKTMMMEKLISKIVGLDEGIFLAYQEQQQDLRIVPSNDSKAAVPSNYLNLNKDCIKSDDCDTHFFNGFAPCIMLQWQIVQGRAPRLLMAADSEIVKKLPNDKSREKIMKKQQNQQKNKRKFNKKMQNSKKRRLDLDDPNTSSEQPQEYQPRTKKWKRKK</sequence>
<evidence type="ECO:0008006" key="5">
    <source>
        <dbReference type="Google" id="ProtNLM"/>
    </source>
</evidence>
<keyword evidence="4" id="KW-1185">Reference proteome</keyword>
<feature type="compositionally biased region" description="Basic residues" evidence="1">
    <location>
        <begin position="806"/>
        <end position="822"/>
    </location>
</feature>
<reference evidence="3" key="2">
    <citation type="submission" date="2022-11" db="EMBL/GenBank/DDBJ databases">
        <authorList>
            <person name="Kikuchi T."/>
        </authorList>
    </citation>
    <scope>NUCLEOTIDE SEQUENCE</scope>
    <source>
        <strain evidence="3">PS1010</strain>
    </source>
</reference>
<evidence type="ECO:0000313" key="2">
    <source>
        <dbReference type="EMBL" id="ACI49256.1"/>
    </source>
</evidence>
<dbReference type="AlphaFoldDB" id="B6VC13"/>
<protein>
    <recommendedName>
        <fullName evidence="5">Little elongation complex subunit 2 C-terminal domain-containing protein</fullName>
    </recommendedName>
</protein>
<dbReference type="EMBL" id="CANHGI010000003">
    <property type="protein sequence ID" value="CAI5446338.1"/>
    <property type="molecule type" value="Genomic_DNA"/>
</dbReference>
<organism evidence="2">
    <name type="scientific">Caenorhabditis angaria</name>
    <dbReference type="NCBI Taxonomy" id="860376"/>
    <lineage>
        <taxon>Eukaryota</taxon>
        <taxon>Metazoa</taxon>
        <taxon>Ecdysozoa</taxon>
        <taxon>Nematoda</taxon>
        <taxon>Chromadorea</taxon>
        <taxon>Rhabditida</taxon>
        <taxon>Rhabditina</taxon>
        <taxon>Rhabditomorpha</taxon>
        <taxon>Rhabditoidea</taxon>
        <taxon>Rhabditidae</taxon>
        <taxon>Peloderinae</taxon>
        <taxon>Caenorhabditis</taxon>
    </lineage>
</organism>
<gene>
    <name evidence="3" type="ORF">CAMP_LOCUS8975</name>
    <name evidence="2" type="ORF">Csp3_JD07.006</name>
</gene>
<accession>B6VC13</accession>
<evidence type="ECO:0000313" key="3">
    <source>
        <dbReference type="EMBL" id="CAI5446338.1"/>
    </source>
</evidence>
<feature type="region of interest" description="Disordered" evidence="1">
    <location>
        <begin position="796"/>
        <end position="849"/>
    </location>
</feature>